<dbReference type="PANTHER" id="PTHR42973:SF39">
    <property type="entry name" value="FAD-BINDING PCMH-TYPE DOMAIN-CONTAINING PROTEIN"/>
    <property type="match status" value="1"/>
</dbReference>
<comment type="caution">
    <text evidence="7">The sequence shown here is derived from an EMBL/GenBank/DDBJ whole genome shotgun (WGS) entry which is preliminary data.</text>
</comment>
<dbReference type="PANTHER" id="PTHR42973">
    <property type="entry name" value="BINDING OXIDOREDUCTASE, PUTATIVE (AFU_ORTHOLOGUE AFUA_1G17690)-RELATED"/>
    <property type="match status" value="1"/>
</dbReference>
<dbReference type="Proteomes" id="UP000789572">
    <property type="component" value="Unassembled WGS sequence"/>
</dbReference>
<evidence type="ECO:0000256" key="3">
    <source>
        <dbReference type="ARBA" id="ARBA00022630"/>
    </source>
</evidence>
<dbReference type="InterPro" id="IPR050416">
    <property type="entry name" value="FAD-linked_Oxidoreductase"/>
</dbReference>
<name>A0A9N8WGS9_9GLOM</name>
<evidence type="ECO:0000313" key="8">
    <source>
        <dbReference type="Proteomes" id="UP000789572"/>
    </source>
</evidence>
<accession>A0A9N8WGS9</accession>
<comment type="cofactor">
    <cofactor evidence="1">
        <name>FAD</name>
        <dbReference type="ChEBI" id="CHEBI:57692"/>
    </cofactor>
</comment>
<dbReference type="SUPFAM" id="SSF56176">
    <property type="entry name" value="FAD-binding/transporter-associated domain-like"/>
    <property type="match status" value="1"/>
</dbReference>
<feature type="domain" description="FAD linked oxidase N-terminal" evidence="6">
    <location>
        <begin position="38"/>
        <end position="131"/>
    </location>
</feature>
<proteinExistence type="inferred from homology"/>
<dbReference type="InterPro" id="IPR036318">
    <property type="entry name" value="FAD-bd_PCMH-like_sf"/>
</dbReference>
<evidence type="ECO:0000256" key="1">
    <source>
        <dbReference type="ARBA" id="ARBA00001974"/>
    </source>
</evidence>
<dbReference type="GO" id="GO:0016491">
    <property type="term" value="F:oxidoreductase activity"/>
    <property type="evidence" value="ECO:0007669"/>
    <property type="project" value="UniProtKB-KW"/>
</dbReference>
<dbReference type="InterPro" id="IPR016169">
    <property type="entry name" value="FAD-bd_PCMH_sub2"/>
</dbReference>
<evidence type="ECO:0000256" key="5">
    <source>
        <dbReference type="ARBA" id="ARBA00023002"/>
    </source>
</evidence>
<evidence type="ECO:0000313" key="7">
    <source>
        <dbReference type="EMBL" id="CAG8483889.1"/>
    </source>
</evidence>
<evidence type="ECO:0000256" key="2">
    <source>
        <dbReference type="ARBA" id="ARBA00005466"/>
    </source>
</evidence>
<dbReference type="Gene3D" id="3.30.465.10">
    <property type="match status" value="1"/>
</dbReference>
<keyword evidence="8" id="KW-1185">Reference proteome</keyword>
<protein>
    <submittedName>
        <fullName evidence="7">231_t:CDS:1</fullName>
    </submittedName>
</protein>
<dbReference type="GO" id="GO:0050660">
    <property type="term" value="F:flavin adenine dinucleotide binding"/>
    <property type="evidence" value="ECO:0007669"/>
    <property type="project" value="InterPro"/>
</dbReference>
<gene>
    <name evidence="7" type="ORF">POCULU_LOCUS1698</name>
</gene>
<keyword evidence="4" id="KW-0274">FAD</keyword>
<dbReference type="Pfam" id="PF01565">
    <property type="entry name" value="FAD_binding_4"/>
    <property type="match status" value="1"/>
</dbReference>
<keyword evidence="5" id="KW-0560">Oxidoreductase</keyword>
<dbReference type="InterPro" id="IPR006094">
    <property type="entry name" value="Oxid_FAD_bind_N"/>
</dbReference>
<organism evidence="7 8">
    <name type="scientific">Paraglomus occultum</name>
    <dbReference type="NCBI Taxonomy" id="144539"/>
    <lineage>
        <taxon>Eukaryota</taxon>
        <taxon>Fungi</taxon>
        <taxon>Fungi incertae sedis</taxon>
        <taxon>Mucoromycota</taxon>
        <taxon>Glomeromycotina</taxon>
        <taxon>Glomeromycetes</taxon>
        <taxon>Paraglomerales</taxon>
        <taxon>Paraglomeraceae</taxon>
        <taxon>Paraglomus</taxon>
    </lineage>
</organism>
<dbReference type="EMBL" id="CAJVPJ010000136">
    <property type="protein sequence ID" value="CAG8483889.1"/>
    <property type="molecule type" value="Genomic_DNA"/>
</dbReference>
<sequence length="136" mass="14588">MADTVIPPNSMGSSGLSVCLELVPETGDHSPGGHYKGSDDDVIKAIKYAKENNITVAVRTGGHQYSGASSTNGDNIQLDVSETYQDFEWEDDDCTIVTLGISISLDDFNKNFGGKRRFLPHGQCQYVHVASACTGT</sequence>
<comment type="similarity">
    <text evidence="2">Belongs to the oxygen-dependent FAD-linked oxidoreductase family.</text>
</comment>
<reference evidence="7" key="1">
    <citation type="submission" date="2021-06" db="EMBL/GenBank/DDBJ databases">
        <authorList>
            <person name="Kallberg Y."/>
            <person name="Tangrot J."/>
            <person name="Rosling A."/>
        </authorList>
    </citation>
    <scope>NUCLEOTIDE SEQUENCE</scope>
    <source>
        <strain evidence="7">IA702</strain>
    </source>
</reference>
<evidence type="ECO:0000259" key="6">
    <source>
        <dbReference type="Pfam" id="PF01565"/>
    </source>
</evidence>
<evidence type="ECO:0000256" key="4">
    <source>
        <dbReference type="ARBA" id="ARBA00022827"/>
    </source>
</evidence>
<dbReference type="OrthoDB" id="415825at2759"/>
<dbReference type="AlphaFoldDB" id="A0A9N8WGS9"/>
<keyword evidence="3" id="KW-0285">Flavoprotein</keyword>